<dbReference type="Proteomes" id="UP000250235">
    <property type="component" value="Unassembled WGS sequence"/>
</dbReference>
<accession>A0A2Z6ZWR6</accession>
<name>A0A2Z6ZWR6_9LAMI</name>
<organism evidence="1 2">
    <name type="scientific">Dorcoceras hygrometricum</name>
    <dbReference type="NCBI Taxonomy" id="472368"/>
    <lineage>
        <taxon>Eukaryota</taxon>
        <taxon>Viridiplantae</taxon>
        <taxon>Streptophyta</taxon>
        <taxon>Embryophyta</taxon>
        <taxon>Tracheophyta</taxon>
        <taxon>Spermatophyta</taxon>
        <taxon>Magnoliopsida</taxon>
        <taxon>eudicotyledons</taxon>
        <taxon>Gunneridae</taxon>
        <taxon>Pentapetalae</taxon>
        <taxon>asterids</taxon>
        <taxon>lamiids</taxon>
        <taxon>Lamiales</taxon>
        <taxon>Gesneriaceae</taxon>
        <taxon>Didymocarpoideae</taxon>
        <taxon>Trichosporeae</taxon>
        <taxon>Loxocarpinae</taxon>
        <taxon>Dorcoceras</taxon>
    </lineage>
</organism>
<protein>
    <submittedName>
        <fullName evidence="1">Uncharacterized protein</fullName>
    </submittedName>
</protein>
<sequence length="141" mass="15518">MRAGRAWWPSRVRRFARSCVLVAHHSRMMGGFSRNGCAIDGRCVRACRASRLDDGHLLRALVVRRCAARGVTLDVSSTGWCCDVTPLVALAGRTKRRCWSTLASRLARRRARLPCDSSCSAAAGRPPLRRSSGDVVTADFF</sequence>
<dbReference type="EMBL" id="KV027268">
    <property type="protein sequence ID" value="KZV13738.1"/>
    <property type="molecule type" value="Genomic_DNA"/>
</dbReference>
<keyword evidence="2" id="KW-1185">Reference proteome</keyword>
<evidence type="ECO:0000313" key="1">
    <source>
        <dbReference type="EMBL" id="KZV13738.1"/>
    </source>
</evidence>
<dbReference type="AlphaFoldDB" id="A0A2Z6ZWR6"/>
<proteinExistence type="predicted"/>
<reference evidence="1 2" key="1">
    <citation type="journal article" date="2015" name="Proc. Natl. Acad. Sci. U.S.A.">
        <title>The resurrection genome of Boea hygrometrica: A blueprint for survival of dehydration.</title>
        <authorList>
            <person name="Xiao L."/>
            <person name="Yang G."/>
            <person name="Zhang L."/>
            <person name="Yang X."/>
            <person name="Zhao S."/>
            <person name="Ji Z."/>
            <person name="Zhou Q."/>
            <person name="Hu M."/>
            <person name="Wang Y."/>
            <person name="Chen M."/>
            <person name="Xu Y."/>
            <person name="Jin H."/>
            <person name="Xiao X."/>
            <person name="Hu G."/>
            <person name="Bao F."/>
            <person name="Hu Y."/>
            <person name="Wan P."/>
            <person name="Li L."/>
            <person name="Deng X."/>
            <person name="Kuang T."/>
            <person name="Xiang C."/>
            <person name="Zhu J.K."/>
            <person name="Oliver M.J."/>
            <person name="He Y."/>
        </authorList>
    </citation>
    <scope>NUCLEOTIDE SEQUENCE [LARGE SCALE GENOMIC DNA]</scope>
    <source>
        <strain evidence="2">cv. XS01</strain>
    </source>
</reference>
<evidence type="ECO:0000313" key="2">
    <source>
        <dbReference type="Proteomes" id="UP000250235"/>
    </source>
</evidence>
<gene>
    <name evidence="1" type="ORF">F511_45100</name>
</gene>